<sequence length="218" mass="24802">ILMMNPLPSIAQAFSILIQEEKQREVKPHNQQLVIESTSLNVNGPGSNTFRTNYNQHTGNNNYGRGYMGNRPRPFCDFCKRPGHTKEKCYKLHGYPQNFKYNNNNNNRGRRLAANDGADMPDEGGTHQEQGRTMQQLSKEQYGQLLSILETFKNGSNGDNSGNTSHDWGSCQFCRYDCFFKENTDSWILDSGATNHMTYNKPSLSNVKVLTYPFLVSL</sequence>
<dbReference type="OMA" id="NDGADMP"/>
<feature type="compositionally biased region" description="Low complexity" evidence="1">
    <location>
        <begin position="102"/>
        <end position="118"/>
    </location>
</feature>
<feature type="non-terminal residue" evidence="2">
    <location>
        <position position="218"/>
    </location>
</feature>
<evidence type="ECO:0000313" key="3">
    <source>
        <dbReference type="Proteomes" id="UP000187609"/>
    </source>
</evidence>
<feature type="non-terminal residue" evidence="2">
    <location>
        <position position="1"/>
    </location>
</feature>
<name>A0A1J6IK45_NICAT</name>
<dbReference type="PANTHER" id="PTHR34222:SF89">
    <property type="match status" value="1"/>
</dbReference>
<evidence type="ECO:0000256" key="1">
    <source>
        <dbReference type="SAM" id="MobiDB-lite"/>
    </source>
</evidence>
<feature type="region of interest" description="Disordered" evidence="1">
    <location>
        <begin position="100"/>
        <end position="130"/>
    </location>
</feature>
<proteinExistence type="predicted"/>
<dbReference type="Proteomes" id="UP000187609">
    <property type="component" value="Unassembled WGS sequence"/>
</dbReference>
<protein>
    <submittedName>
        <fullName evidence="2">Uncharacterized protein</fullName>
    </submittedName>
</protein>
<comment type="caution">
    <text evidence="2">The sequence shown here is derived from an EMBL/GenBank/DDBJ whole genome shotgun (WGS) entry which is preliminary data.</text>
</comment>
<dbReference type="EMBL" id="MJEQ01037189">
    <property type="protein sequence ID" value="OIT00904.1"/>
    <property type="molecule type" value="Genomic_DNA"/>
</dbReference>
<evidence type="ECO:0000313" key="2">
    <source>
        <dbReference type="EMBL" id="OIT00904.1"/>
    </source>
</evidence>
<keyword evidence="3" id="KW-1185">Reference proteome</keyword>
<accession>A0A1J6IK45</accession>
<dbReference type="Gramene" id="OIT00904">
    <property type="protein sequence ID" value="OIT00904"/>
    <property type="gene ID" value="A4A49_60023"/>
</dbReference>
<dbReference type="PANTHER" id="PTHR34222">
    <property type="entry name" value="GAG_PRE-INTEGRS DOMAIN-CONTAINING PROTEIN"/>
    <property type="match status" value="1"/>
</dbReference>
<dbReference type="AlphaFoldDB" id="A0A1J6IK45"/>
<reference evidence="2" key="1">
    <citation type="submission" date="2016-11" db="EMBL/GenBank/DDBJ databases">
        <title>The genome of Nicotiana attenuata.</title>
        <authorList>
            <person name="Xu S."/>
            <person name="Brockmoeller T."/>
            <person name="Gaquerel E."/>
            <person name="Navarro A."/>
            <person name="Kuhl H."/>
            <person name="Gase K."/>
            <person name="Ling Z."/>
            <person name="Zhou W."/>
            <person name="Kreitzer C."/>
            <person name="Stanke M."/>
            <person name="Tang H."/>
            <person name="Lyons E."/>
            <person name="Pandey P."/>
            <person name="Pandey S.P."/>
            <person name="Timmermann B."/>
            <person name="Baldwin I.T."/>
        </authorList>
    </citation>
    <scope>NUCLEOTIDE SEQUENCE [LARGE SCALE GENOMIC DNA]</scope>
    <source>
        <strain evidence="2">UT</strain>
    </source>
</reference>
<organism evidence="2 3">
    <name type="scientific">Nicotiana attenuata</name>
    <name type="common">Coyote tobacco</name>
    <dbReference type="NCBI Taxonomy" id="49451"/>
    <lineage>
        <taxon>Eukaryota</taxon>
        <taxon>Viridiplantae</taxon>
        <taxon>Streptophyta</taxon>
        <taxon>Embryophyta</taxon>
        <taxon>Tracheophyta</taxon>
        <taxon>Spermatophyta</taxon>
        <taxon>Magnoliopsida</taxon>
        <taxon>eudicotyledons</taxon>
        <taxon>Gunneridae</taxon>
        <taxon>Pentapetalae</taxon>
        <taxon>asterids</taxon>
        <taxon>lamiids</taxon>
        <taxon>Solanales</taxon>
        <taxon>Solanaceae</taxon>
        <taxon>Nicotianoideae</taxon>
        <taxon>Nicotianeae</taxon>
        <taxon>Nicotiana</taxon>
    </lineage>
</organism>
<gene>
    <name evidence="2" type="ORF">A4A49_60023</name>
</gene>